<keyword evidence="4 6" id="KW-0862">Zinc</keyword>
<evidence type="ECO:0000259" key="7">
    <source>
        <dbReference type="SMART" id="SM00829"/>
    </source>
</evidence>
<dbReference type="Gene3D" id="3.40.50.720">
    <property type="entry name" value="NAD(P)-binding Rossmann-like Domain"/>
    <property type="match status" value="1"/>
</dbReference>
<dbReference type="SMART" id="SM00829">
    <property type="entry name" value="PKS_ER"/>
    <property type="match status" value="1"/>
</dbReference>
<evidence type="ECO:0000313" key="8">
    <source>
        <dbReference type="EMBL" id="MBL0703998.1"/>
    </source>
</evidence>
<evidence type="ECO:0000256" key="1">
    <source>
        <dbReference type="ARBA" id="ARBA00001947"/>
    </source>
</evidence>
<dbReference type="Proteomes" id="UP000639051">
    <property type="component" value="Unassembled WGS sequence"/>
</dbReference>
<dbReference type="InterPro" id="IPR013154">
    <property type="entry name" value="ADH-like_N"/>
</dbReference>
<organism evidence="8 9">
    <name type="scientific">Sinomonas cellulolyticus</name>
    <dbReference type="NCBI Taxonomy" id="2801916"/>
    <lineage>
        <taxon>Bacteria</taxon>
        <taxon>Bacillati</taxon>
        <taxon>Actinomycetota</taxon>
        <taxon>Actinomycetes</taxon>
        <taxon>Micrococcales</taxon>
        <taxon>Micrococcaceae</taxon>
        <taxon>Sinomonas</taxon>
    </lineage>
</organism>
<reference evidence="8 9" key="1">
    <citation type="submission" date="2021-01" db="EMBL/GenBank/DDBJ databases">
        <title>Genome public.</title>
        <authorList>
            <person name="Liu C."/>
            <person name="Sun Q."/>
        </authorList>
    </citation>
    <scope>NUCLEOTIDE SEQUENCE [LARGE SCALE GENOMIC DNA]</scope>
    <source>
        <strain evidence="8 9">JC656</strain>
    </source>
</reference>
<dbReference type="CDD" id="cd08232">
    <property type="entry name" value="idonate-5-DH"/>
    <property type="match status" value="1"/>
</dbReference>
<dbReference type="InterPro" id="IPR013149">
    <property type="entry name" value="ADH-like_C"/>
</dbReference>
<dbReference type="Pfam" id="PF00107">
    <property type="entry name" value="ADH_zinc_N"/>
    <property type="match status" value="1"/>
</dbReference>
<evidence type="ECO:0000256" key="5">
    <source>
        <dbReference type="ARBA" id="ARBA00023002"/>
    </source>
</evidence>
<keyword evidence="9" id="KW-1185">Reference proteome</keyword>
<evidence type="ECO:0000256" key="2">
    <source>
        <dbReference type="ARBA" id="ARBA00008072"/>
    </source>
</evidence>
<evidence type="ECO:0000313" key="9">
    <source>
        <dbReference type="Proteomes" id="UP000639051"/>
    </source>
</evidence>
<dbReference type="InterPro" id="IPR002328">
    <property type="entry name" value="ADH_Zn_CS"/>
</dbReference>
<evidence type="ECO:0000256" key="6">
    <source>
        <dbReference type="RuleBase" id="RU361277"/>
    </source>
</evidence>
<feature type="domain" description="Enoyl reductase (ER)" evidence="7">
    <location>
        <begin position="8"/>
        <end position="335"/>
    </location>
</feature>
<dbReference type="InterPro" id="IPR020843">
    <property type="entry name" value="ER"/>
</dbReference>
<accession>A0ABS1JXU6</accession>
<dbReference type="SUPFAM" id="SSF50129">
    <property type="entry name" value="GroES-like"/>
    <property type="match status" value="1"/>
</dbReference>
<dbReference type="PROSITE" id="PS00059">
    <property type="entry name" value="ADH_ZINC"/>
    <property type="match status" value="1"/>
</dbReference>
<dbReference type="SUPFAM" id="SSF51735">
    <property type="entry name" value="NAD(P)-binding Rossmann-fold domains"/>
    <property type="match status" value="1"/>
</dbReference>
<dbReference type="Pfam" id="PF08240">
    <property type="entry name" value="ADH_N"/>
    <property type="match status" value="1"/>
</dbReference>
<dbReference type="EMBL" id="JAERRC010000002">
    <property type="protein sequence ID" value="MBL0703998.1"/>
    <property type="molecule type" value="Genomic_DNA"/>
</dbReference>
<comment type="cofactor">
    <cofactor evidence="1 6">
        <name>Zn(2+)</name>
        <dbReference type="ChEBI" id="CHEBI:29105"/>
    </cofactor>
</comment>
<sequence length="347" mass="35301">MKSVVLHGADDLRIETGSDPAPGPGEVLVSGAYGGICGSDLHYWRHGRNGAFDVVEPLVLGHEFSGRILELGAGVDGVDPGQLITVHPATHCGRCRSCLSGARHLCENGSYAGSAAVIPHRAGLFSTVQVVRADQIRRLPAAVSPQHAAVIEPLAVAVHAVRRAGGVDGRSVLVNGAGPIGALAVAAAKAEGAQTVYASDLSASALAIAANMGADETINLAQGQQLPYDVDVVIEASGAAAALGGCLSSARRGGTVVQVGNLPGGPIQAELAALVGREINYVGAFRFDHEMTDAADMIAAGLDVSPVVTHTFGLDDALGAFKTAADKNISSKVLLDLHPTQDRSTVA</sequence>
<dbReference type="PANTHER" id="PTHR43161:SF9">
    <property type="entry name" value="SORBITOL DEHYDROGENASE"/>
    <property type="match status" value="1"/>
</dbReference>
<keyword evidence="5" id="KW-0560">Oxidoreductase</keyword>
<gene>
    <name evidence="8" type="ORF">JJE72_00575</name>
</gene>
<dbReference type="InterPro" id="IPR011032">
    <property type="entry name" value="GroES-like_sf"/>
</dbReference>
<keyword evidence="3 6" id="KW-0479">Metal-binding</keyword>
<comment type="similarity">
    <text evidence="2 6">Belongs to the zinc-containing alcohol dehydrogenase family.</text>
</comment>
<comment type="caution">
    <text evidence="8">The sequence shown here is derived from an EMBL/GenBank/DDBJ whole genome shotgun (WGS) entry which is preliminary data.</text>
</comment>
<evidence type="ECO:0000256" key="3">
    <source>
        <dbReference type="ARBA" id="ARBA00022723"/>
    </source>
</evidence>
<evidence type="ECO:0000256" key="4">
    <source>
        <dbReference type="ARBA" id="ARBA00022833"/>
    </source>
</evidence>
<dbReference type="RefSeq" id="WP_189695092.1">
    <property type="nucleotide sequence ID" value="NZ_BNCM01000017.1"/>
</dbReference>
<dbReference type="Gene3D" id="3.90.180.10">
    <property type="entry name" value="Medium-chain alcohol dehydrogenases, catalytic domain"/>
    <property type="match status" value="1"/>
</dbReference>
<protein>
    <submittedName>
        <fullName evidence="8">L-idonate 5-dehydrogenase</fullName>
    </submittedName>
</protein>
<dbReference type="PANTHER" id="PTHR43161">
    <property type="entry name" value="SORBITOL DEHYDROGENASE"/>
    <property type="match status" value="1"/>
</dbReference>
<dbReference type="InterPro" id="IPR036291">
    <property type="entry name" value="NAD(P)-bd_dom_sf"/>
</dbReference>
<proteinExistence type="inferred from homology"/>
<name>A0ABS1JXU6_9MICC</name>